<comment type="caution">
    <text evidence="4">The sequence shown here is derived from an EMBL/GenBank/DDBJ whole genome shotgun (WGS) entry which is preliminary data.</text>
</comment>
<dbReference type="GO" id="GO:0097367">
    <property type="term" value="F:carbohydrate derivative binding"/>
    <property type="evidence" value="ECO:0007669"/>
    <property type="project" value="InterPro"/>
</dbReference>
<evidence type="ECO:0000313" key="4">
    <source>
        <dbReference type="EMBL" id="KKL50759.1"/>
    </source>
</evidence>
<evidence type="ECO:0000259" key="3">
    <source>
        <dbReference type="PROSITE" id="PS51464"/>
    </source>
</evidence>
<evidence type="ECO:0000256" key="2">
    <source>
        <dbReference type="ARBA" id="ARBA00023235"/>
    </source>
</evidence>
<dbReference type="InterPro" id="IPR035484">
    <property type="entry name" value="SIS_PGI/PMI_1"/>
</dbReference>
<comment type="similarity">
    <text evidence="1">Belongs to the PGI/PMI family.</text>
</comment>
<accession>A0A0F9CNN4</accession>
<dbReference type="Pfam" id="PF10432">
    <property type="entry name" value="bact-PGI_C"/>
    <property type="match status" value="1"/>
</dbReference>
<dbReference type="InterPro" id="IPR046348">
    <property type="entry name" value="SIS_dom_sf"/>
</dbReference>
<proteinExistence type="inferred from homology"/>
<dbReference type="Gene3D" id="3.40.50.10490">
    <property type="entry name" value="Glucose-6-phosphate isomerase like protein, domain 1"/>
    <property type="match status" value="2"/>
</dbReference>
<dbReference type="GO" id="GO:0004476">
    <property type="term" value="F:mannose-6-phosphate isomerase activity"/>
    <property type="evidence" value="ECO:0007669"/>
    <property type="project" value="InterPro"/>
</dbReference>
<feature type="domain" description="SIS" evidence="3">
    <location>
        <begin position="24"/>
        <end position="160"/>
    </location>
</feature>
<dbReference type="InterPro" id="IPR001347">
    <property type="entry name" value="SIS_dom"/>
</dbReference>
<sequence>MGAAIRDLPDQCRDAWQEARRLELPPAYREIERIVILGMGGSAIAGDIFRLLLARECPVPVLNQRQYDLPPYVDGRTLLIASSFSGNTEETLSAFQQGLATPAKKLVLTTGGSLLTTARANGVPAFVFQFRGEPRAAFGYGLMPLLAVAETLGLMQGVARDVDETLSAMESLRSRIGEEVPLADNAAKQLTVKLAGRLPVVYGAEVLGEVAHRWKTQLNESTKVWAFYEQLPEAEALKKIKAEDRGK</sequence>
<dbReference type="CDD" id="cd05017">
    <property type="entry name" value="SIS_PGI_PMI_1"/>
    <property type="match status" value="1"/>
</dbReference>
<protein>
    <recommendedName>
        <fullName evidence="3">SIS domain-containing protein</fullName>
    </recommendedName>
</protein>
<dbReference type="InterPro" id="IPR019490">
    <property type="entry name" value="Glu6P/Mann6P_isomerase_C"/>
</dbReference>
<dbReference type="SUPFAM" id="SSF53697">
    <property type="entry name" value="SIS domain"/>
    <property type="match status" value="1"/>
</dbReference>
<keyword evidence="2" id="KW-0413">Isomerase</keyword>
<dbReference type="AlphaFoldDB" id="A0A0F9CNN4"/>
<gene>
    <name evidence="4" type="ORF">LCGC14_2302270</name>
</gene>
<dbReference type="GO" id="GO:0004347">
    <property type="term" value="F:glucose-6-phosphate isomerase activity"/>
    <property type="evidence" value="ECO:0007669"/>
    <property type="project" value="InterPro"/>
</dbReference>
<reference evidence="4" key="1">
    <citation type="journal article" date="2015" name="Nature">
        <title>Complex archaea that bridge the gap between prokaryotes and eukaryotes.</title>
        <authorList>
            <person name="Spang A."/>
            <person name="Saw J.H."/>
            <person name="Jorgensen S.L."/>
            <person name="Zaremba-Niedzwiedzka K."/>
            <person name="Martijn J."/>
            <person name="Lind A.E."/>
            <person name="van Eijk R."/>
            <person name="Schleper C."/>
            <person name="Guy L."/>
            <person name="Ettema T.J."/>
        </authorList>
    </citation>
    <scope>NUCLEOTIDE SEQUENCE</scope>
</reference>
<name>A0A0F9CNN4_9ZZZZ</name>
<dbReference type="GO" id="GO:0005975">
    <property type="term" value="P:carbohydrate metabolic process"/>
    <property type="evidence" value="ECO:0007669"/>
    <property type="project" value="InterPro"/>
</dbReference>
<evidence type="ECO:0000256" key="1">
    <source>
        <dbReference type="ARBA" id="ARBA00010523"/>
    </source>
</evidence>
<dbReference type="GO" id="GO:1901135">
    <property type="term" value="P:carbohydrate derivative metabolic process"/>
    <property type="evidence" value="ECO:0007669"/>
    <property type="project" value="InterPro"/>
</dbReference>
<dbReference type="EMBL" id="LAZR01032481">
    <property type="protein sequence ID" value="KKL50759.1"/>
    <property type="molecule type" value="Genomic_DNA"/>
</dbReference>
<organism evidence="4">
    <name type="scientific">marine sediment metagenome</name>
    <dbReference type="NCBI Taxonomy" id="412755"/>
    <lineage>
        <taxon>unclassified sequences</taxon>
        <taxon>metagenomes</taxon>
        <taxon>ecological metagenomes</taxon>
    </lineage>
</organism>
<dbReference type="PROSITE" id="PS51464">
    <property type="entry name" value="SIS"/>
    <property type="match status" value="1"/>
</dbReference>